<feature type="domain" description="DUF362" evidence="1">
    <location>
        <begin position="33"/>
        <end position="225"/>
    </location>
</feature>
<accession>A0A0M0BWF8</accession>
<dbReference type="AlphaFoldDB" id="A0A0M0BWF8"/>
<sequence>MSTIYTSNTNNQKEFVTKILKIFKHQIDKANTIFVKPNIVSLEPYPTTTHPETLDTLLDFLSHKELIVGDGHAVDTGFTKSIIENSPLKQVCNKYNIELTNLYEKQMEKHTSHRGYTIKSSTLPNQCDYVISLPVLKAHKQCGLSGALKNQFGYLSKLDRILMHSKIKDIHKGIAEVNVANKTDLFIVDAVEVLTKAQECRHGGCKGKLNIMIAGTDPVAIDYYGNKLLQKIDPTQSEEVKHIDYAQEYGVGKKEYKINKI</sequence>
<organism evidence="2 3">
    <name type="scientific">miscellaneous Crenarchaeota group-1 archaeon SG8-32-1</name>
    <dbReference type="NCBI Taxonomy" id="1685124"/>
    <lineage>
        <taxon>Archaea</taxon>
        <taxon>Candidatus Bathyarchaeota</taxon>
        <taxon>MCG-1</taxon>
    </lineage>
</organism>
<dbReference type="Pfam" id="PF04015">
    <property type="entry name" value="DUF362"/>
    <property type="match status" value="1"/>
</dbReference>
<dbReference type="InterPro" id="IPR007160">
    <property type="entry name" value="DUF362"/>
</dbReference>
<evidence type="ECO:0000313" key="2">
    <source>
        <dbReference type="EMBL" id="KON32496.1"/>
    </source>
</evidence>
<name>A0A0M0BWF8_9ARCH</name>
<dbReference type="EMBL" id="LFWU01000065">
    <property type="protein sequence ID" value="KON32496.1"/>
    <property type="molecule type" value="Genomic_DNA"/>
</dbReference>
<dbReference type="Proteomes" id="UP000037237">
    <property type="component" value="Unassembled WGS sequence"/>
</dbReference>
<proteinExistence type="predicted"/>
<comment type="caution">
    <text evidence="2">The sequence shown here is derived from an EMBL/GenBank/DDBJ whole genome shotgun (WGS) entry which is preliminary data.</text>
</comment>
<gene>
    <name evidence="2" type="ORF">AC477_02920</name>
</gene>
<evidence type="ECO:0000259" key="1">
    <source>
        <dbReference type="Pfam" id="PF04015"/>
    </source>
</evidence>
<protein>
    <recommendedName>
        <fullName evidence="1">DUF362 domain-containing protein</fullName>
    </recommendedName>
</protein>
<evidence type="ECO:0000313" key="3">
    <source>
        <dbReference type="Proteomes" id="UP000037237"/>
    </source>
</evidence>
<reference evidence="2 3" key="1">
    <citation type="submission" date="2015-06" db="EMBL/GenBank/DDBJ databases">
        <title>New insights into the roles of widespread benthic archaea in carbon and nitrogen cycling.</title>
        <authorList>
            <person name="Lazar C.S."/>
            <person name="Baker B.J."/>
            <person name="Seitz K.W."/>
            <person name="Hyde A.S."/>
            <person name="Dick G.J."/>
            <person name="Hinrichs K.-U."/>
            <person name="Teske A.P."/>
        </authorList>
    </citation>
    <scope>NUCLEOTIDE SEQUENCE [LARGE SCALE GENOMIC DNA]</scope>
    <source>
        <strain evidence="2">SG8-32-1</strain>
    </source>
</reference>